<dbReference type="GO" id="GO:0005874">
    <property type="term" value="C:microtubule"/>
    <property type="evidence" value="ECO:0007669"/>
    <property type="project" value="UniProtKB-KW"/>
</dbReference>
<dbReference type="GO" id="GO:0005930">
    <property type="term" value="C:axoneme"/>
    <property type="evidence" value="ECO:0007669"/>
    <property type="project" value="UniProtKB-SubCell"/>
</dbReference>
<dbReference type="InterPro" id="IPR041228">
    <property type="entry name" value="Dynein_C"/>
</dbReference>
<evidence type="ECO:0000313" key="21">
    <source>
        <dbReference type="EMBL" id="KAA3677069.1"/>
    </source>
</evidence>
<dbReference type="Gene3D" id="1.20.920.20">
    <property type="match status" value="2"/>
</dbReference>
<keyword evidence="12" id="KW-0206">Cytoskeleton</keyword>
<keyword evidence="8" id="KW-0243">Dynein</keyword>
<comment type="similarity">
    <text evidence="2">Belongs to the dynein heavy chain family.</text>
</comment>
<keyword evidence="13" id="KW-0966">Cell projection</keyword>
<dbReference type="InterPro" id="IPR043160">
    <property type="entry name" value="Dynein_C_barrel"/>
</dbReference>
<keyword evidence="10" id="KW-0969">Cilium</keyword>
<evidence type="ECO:0000256" key="9">
    <source>
        <dbReference type="ARBA" id="ARBA00023054"/>
    </source>
</evidence>
<name>A0A5J4NNT4_9TREM</name>
<evidence type="ECO:0000256" key="11">
    <source>
        <dbReference type="ARBA" id="ARBA00023175"/>
    </source>
</evidence>
<evidence type="ECO:0000256" key="14">
    <source>
        <dbReference type="SAM" id="Coils"/>
    </source>
</evidence>
<keyword evidence="22" id="KW-1185">Reference proteome</keyword>
<feature type="domain" description="Dynein heavy chain AAA module D4" evidence="17">
    <location>
        <begin position="50"/>
        <end position="311"/>
    </location>
</feature>
<keyword evidence="11" id="KW-0505">Motor protein</keyword>
<dbReference type="Pfam" id="PF18198">
    <property type="entry name" value="AAA_lid_11"/>
    <property type="match status" value="1"/>
</dbReference>
<protein>
    <submittedName>
        <fullName evidence="21">Dynein heavy chain, axonemal</fullName>
    </submittedName>
</protein>
<evidence type="ECO:0000259" key="16">
    <source>
        <dbReference type="Pfam" id="PF12777"/>
    </source>
</evidence>
<dbReference type="FunFam" id="3.40.50.300:FF:000320">
    <property type="entry name" value="Dynein, axonemal, heavy chain 5"/>
    <property type="match status" value="1"/>
</dbReference>
<dbReference type="FunFam" id="3.40.50.300:FF:000049">
    <property type="entry name" value="Dynein, axonemal, heavy chain 5"/>
    <property type="match status" value="1"/>
</dbReference>
<keyword evidence="3" id="KW-0963">Cytoplasm</keyword>
<evidence type="ECO:0000259" key="18">
    <source>
        <dbReference type="Pfam" id="PF12781"/>
    </source>
</evidence>
<evidence type="ECO:0000256" key="6">
    <source>
        <dbReference type="ARBA" id="ARBA00022741"/>
    </source>
</evidence>
<evidence type="ECO:0000259" key="19">
    <source>
        <dbReference type="Pfam" id="PF18198"/>
    </source>
</evidence>
<dbReference type="Pfam" id="PF03028">
    <property type="entry name" value="Dynein_heavy"/>
    <property type="match status" value="1"/>
</dbReference>
<dbReference type="FunFam" id="3.40.50.300:FF:002141">
    <property type="entry name" value="Dynein heavy chain"/>
    <property type="match status" value="1"/>
</dbReference>
<evidence type="ECO:0000256" key="10">
    <source>
        <dbReference type="ARBA" id="ARBA00023069"/>
    </source>
</evidence>
<dbReference type="Pfam" id="PF12780">
    <property type="entry name" value="AAA_8"/>
    <property type="match status" value="1"/>
</dbReference>
<sequence>DPPEPTGDEPDDYILEAPRLYEPIESMQQLKDRLVKFLRQYNESVRGLQMDLVLFQDAMIQIMRIARILYLPKGHALLVGVGGSGKQSLTRLASFIAGYQTYQIALSRSYNVNNLLDDLKVLYRTAGLKGKGITFLFTDQEVKDEAFLEYLNNMLSSGVISNLFTREEMDEMCQELIPVMKKEFPKRPLTNENLRAYFYSRTRQHLHISLCFSPVEEKFRIRALKFPGLFSGCTIIWFHRWPRDALVAVADHYLQSFQMVCSNTTKSEVINAMGIIHDGVAESCSDYFLRYRRQTHVTPKSYLSFLMSYKTVYKQQYDHFARLAERMNGGLKKLAEAQESVSELSKELAVKERELEVANKEAEKVLHTVTLQQLASTEIRNKVQSVKDKAQAIVDEIDRDRAVAEAKLEAAKPALQEAEDALNTIKPADIATVRRLGKPPNLIMRIMDCVLLLFQRHLEVYQADMERLCPRPSWSESMKLMTNSSFLALLVTFPKDSINAETVELLEPYLSMEDYTLEVAKKAAQAVLDEKELELAKVQAVYEDALRRKKVLMDDAEQCRRKMTTASTLIGSLGDEQARWTDESQSFKEHIISLVGDVLIATAFLSYCGPFNQDFRQTLINSWHREVRIRKIPGSALVNLIAMLTDQTQLGEWKLQGLPTDELSIQNGIIVDKASRYPLLIDPQGQGKTWIKNREKSNDMLVTTLLNKYFRQHLEDALSQGRPLMIEDVSEQLDPALDNVLERNFIKQGSMFKVKVGDKEVDVMKGFKLYITTKLANPSYTPEVSARTSIIDFTVTMKGLEDQLLGRVILSERQELESQRLLLMEDVQANKTKIKQLEDSLLLRLASVEGSLVDDVDLIAVLNSTKSTAAEELGAEAAVSWYKVRDERTTDANCERFSQYLSSKDVGQAAYLDSGQECRGASLDLNTVRPKPHKWITDMTWLHLVALSNLNQFAIILDQVQQNERAWHSWFDKATPENEPVPDGYQQSLDPFRRLLLIRAWCPDRVMNQAAIFVTASLGQKFSETFVLDLDSVYAESTPRWPMVGLLSMGSDPTSQIELLAKKYRLECRTISMGQGQEVHAHRLLTHSISAGGWVLLQNCHLSMAYLTEVLNLLVDTEQLHDDFRLWVTTAVNTQFPISFLQTAIKFTTEPPQGIKASLKRTYASFTQDYLDISGQPQWKPLVFSVAFLHTTVQERRQYGPLGWNIPYEFNTADLNASLQFIQNHLDDMDVKKGIDWKCVRYMLGEIQYGGRVTDDHDKRLLLTYCKTWFQETMFTPEFKFAEGFEIPKLTKLSDILNWINELPSTDSPVVFGLHPNANIAYQSKKAKTILDCILDIQPKDASAGSGETREDVVYRMADDMLNKMPANYVAFEVSEKLNQMGVLQPMNIFLRQELDRMQRLIGMVRICLTDLKLAIEGAVVVSESLREALDCMYDARIPASWTKLSWDSSTLGFWFTELVERNHQFSDWLFNGRPSCFWMTGFFNPQGFLTAIRQEVTRSHKGWALDTVALWNDVTKHMHDEVIRAPQEGAYVYGLFLEGADFDRRNLRLCEAKSKVLYEPMPVIHVQALDISKDKEIPSNLLTNTYICPVYRKPRRTDQTYVTSLYLRCPVSKPHEHWVLRGTALLCDIR</sequence>
<evidence type="ECO:0000256" key="5">
    <source>
        <dbReference type="ARBA" id="ARBA00022737"/>
    </source>
</evidence>
<feature type="coiled-coil region" evidence="14">
    <location>
        <begin position="521"/>
        <end position="562"/>
    </location>
</feature>
<dbReference type="Pfam" id="PF18199">
    <property type="entry name" value="Dynein_C"/>
    <property type="match status" value="1"/>
</dbReference>
<evidence type="ECO:0000259" key="17">
    <source>
        <dbReference type="Pfam" id="PF12780"/>
    </source>
</evidence>
<accession>A0A5J4NNT4</accession>
<dbReference type="Proteomes" id="UP000324629">
    <property type="component" value="Unassembled WGS sequence"/>
</dbReference>
<dbReference type="InterPro" id="IPR024317">
    <property type="entry name" value="Dynein_heavy_chain_D4_dom"/>
</dbReference>
<evidence type="ECO:0000256" key="12">
    <source>
        <dbReference type="ARBA" id="ARBA00023212"/>
    </source>
</evidence>
<feature type="domain" description="Dynein heavy chain region D6 P-loop" evidence="15">
    <location>
        <begin position="1039"/>
        <end position="1148"/>
    </location>
</feature>
<evidence type="ECO:0000256" key="7">
    <source>
        <dbReference type="ARBA" id="ARBA00022840"/>
    </source>
</evidence>
<dbReference type="InterPro" id="IPR041658">
    <property type="entry name" value="AAA_lid_11"/>
</dbReference>
<organism evidence="21 22">
    <name type="scientific">Paragonimus westermani</name>
    <dbReference type="NCBI Taxonomy" id="34504"/>
    <lineage>
        <taxon>Eukaryota</taxon>
        <taxon>Metazoa</taxon>
        <taxon>Spiralia</taxon>
        <taxon>Lophotrochozoa</taxon>
        <taxon>Platyhelminthes</taxon>
        <taxon>Trematoda</taxon>
        <taxon>Digenea</taxon>
        <taxon>Plagiorchiida</taxon>
        <taxon>Troglotremata</taxon>
        <taxon>Troglotrematidae</taxon>
        <taxon>Paragonimus</taxon>
    </lineage>
</organism>
<evidence type="ECO:0000256" key="8">
    <source>
        <dbReference type="ARBA" id="ARBA00023017"/>
    </source>
</evidence>
<comment type="caution">
    <text evidence="21">The sequence shown here is derived from an EMBL/GenBank/DDBJ whole genome shotgun (WGS) entry which is preliminary data.</text>
</comment>
<evidence type="ECO:0000256" key="13">
    <source>
        <dbReference type="ARBA" id="ARBA00023273"/>
    </source>
</evidence>
<dbReference type="Gene3D" id="1.20.1270.280">
    <property type="match status" value="1"/>
</dbReference>
<dbReference type="PANTHER" id="PTHR46961:SF19">
    <property type="entry name" value="DYNEIN HEAVY CHAIN 5, AXONEMAL"/>
    <property type="match status" value="1"/>
</dbReference>
<feature type="domain" description="Dynein heavy chain AAA lid" evidence="19">
    <location>
        <begin position="1179"/>
        <end position="1318"/>
    </location>
</feature>
<dbReference type="Pfam" id="PF12781">
    <property type="entry name" value="AAA_9"/>
    <property type="match status" value="1"/>
</dbReference>
<dbReference type="GO" id="GO:0030286">
    <property type="term" value="C:dynein complex"/>
    <property type="evidence" value="ECO:0007669"/>
    <property type="project" value="UniProtKB-KW"/>
</dbReference>
<dbReference type="GO" id="GO:0045505">
    <property type="term" value="F:dynein intermediate chain binding"/>
    <property type="evidence" value="ECO:0007669"/>
    <property type="project" value="InterPro"/>
</dbReference>
<dbReference type="InterPro" id="IPR024743">
    <property type="entry name" value="Dynein_HC_stalk"/>
</dbReference>
<dbReference type="InterPro" id="IPR042219">
    <property type="entry name" value="AAA_lid_11_sf"/>
</dbReference>
<dbReference type="GO" id="GO:0008569">
    <property type="term" value="F:minus-end-directed microtubule motor activity"/>
    <property type="evidence" value="ECO:0007669"/>
    <property type="project" value="InterPro"/>
</dbReference>
<feature type="domain" description="Dynein heavy chain coiled coil stalk" evidence="16">
    <location>
        <begin position="529"/>
        <end position="623"/>
    </location>
</feature>
<dbReference type="GO" id="GO:0005524">
    <property type="term" value="F:ATP binding"/>
    <property type="evidence" value="ECO:0007669"/>
    <property type="project" value="UniProtKB-KW"/>
</dbReference>
<dbReference type="FunFam" id="1.10.8.720:FF:000004">
    <property type="entry name" value="Dynein heavy chain 5, axonemal"/>
    <property type="match status" value="1"/>
</dbReference>
<dbReference type="SUPFAM" id="SSF52540">
    <property type="entry name" value="P-loop containing nucleoside triphosphate hydrolases"/>
    <property type="match status" value="1"/>
</dbReference>
<dbReference type="Gene3D" id="1.10.8.720">
    <property type="entry name" value="Region D6 of dynein motor"/>
    <property type="match status" value="1"/>
</dbReference>
<dbReference type="Gene3D" id="3.10.490.20">
    <property type="match status" value="1"/>
</dbReference>
<keyword evidence="4" id="KW-0493">Microtubule</keyword>
<keyword evidence="7" id="KW-0067">ATP-binding</keyword>
<dbReference type="GO" id="GO:0051959">
    <property type="term" value="F:dynein light intermediate chain binding"/>
    <property type="evidence" value="ECO:0007669"/>
    <property type="project" value="InterPro"/>
</dbReference>
<proteinExistence type="inferred from homology"/>
<comment type="subcellular location">
    <subcellularLocation>
        <location evidence="1">Cytoplasm</location>
        <location evidence="1">Cytoskeleton</location>
        <location evidence="1">Cilium axoneme</location>
    </subcellularLocation>
</comment>
<feature type="domain" description="Dynein heavy chain C-terminal" evidence="20">
    <location>
        <begin position="1325"/>
        <end position="1628"/>
    </location>
</feature>
<evidence type="ECO:0000259" key="20">
    <source>
        <dbReference type="Pfam" id="PF18199"/>
    </source>
</evidence>
<feature type="coiled-coil region" evidence="14">
    <location>
        <begin position="334"/>
        <end position="368"/>
    </location>
</feature>
<evidence type="ECO:0000256" key="2">
    <source>
        <dbReference type="ARBA" id="ARBA00008887"/>
    </source>
</evidence>
<dbReference type="EMBL" id="QNGE01001677">
    <property type="protein sequence ID" value="KAA3677069.1"/>
    <property type="molecule type" value="Genomic_DNA"/>
</dbReference>
<feature type="non-terminal residue" evidence="21">
    <location>
        <position position="1"/>
    </location>
</feature>
<feature type="domain" description="Dynein heavy chain ATP-binding dynein motor region" evidence="18">
    <location>
        <begin position="652"/>
        <end position="871"/>
    </location>
</feature>
<dbReference type="PANTHER" id="PTHR46961">
    <property type="entry name" value="DYNEIN HEAVY CHAIN 1, AXONEMAL-LIKE PROTEIN"/>
    <property type="match status" value="1"/>
</dbReference>
<keyword evidence="6" id="KW-0547">Nucleotide-binding</keyword>
<dbReference type="FunFam" id="1.20.1270.280:FF:000002">
    <property type="entry name" value="Dynein heavy chain 5, axonemal"/>
    <property type="match status" value="1"/>
</dbReference>
<dbReference type="InterPro" id="IPR004273">
    <property type="entry name" value="Dynein_heavy_D6_P-loop"/>
</dbReference>
<keyword evidence="9 14" id="KW-0175">Coiled coil</keyword>
<evidence type="ECO:0000256" key="1">
    <source>
        <dbReference type="ARBA" id="ARBA00004430"/>
    </source>
</evidence>
<evidence type="ECO:0000313" key="22">
    <source>
        <dbReference type="Proteomes" id="UP000324629"/>
    </source>
</evidence>
<dbReference type="Pfam" id="PF12777">
    <property type="entry name" value="MT"/>
    <property type="match status" value="2"/>
</dbReference>
<dbReference type="InterPro" id="IPR035706">
    <property type="entry name" value="AAA_9"/>
</dbReference>
<dbReference type="Gene3D" id="3.40.50.300">
    <property type="entry name" value="P-loop containing nucleotide triphosphate hydrolases"/>
    <property type="match status" value="3"/>
</dbReference>
<dbReference type="GO" id="GO:0007018">
    <property type="term" value="P:microtubule-based movement"/>
    <property type="evidence" value="ECO:0007669"/>
    <property type="project" value="InterPro"/>
</dbReference>
<feature type="domain" description="Dynein heavy chain coiled coil stalk" evidence="16">
    <location>
        <begin position="325"/>
        <end position="521"/>
    </location>
</feature>
<evidence type="ECO:0000256" key="4">
    <source>
        <dbReference type="ARBA" id="ARBA00022701"/>
    </source>
</evidence>
<dbReference type="InterPro" id="IPR026983">
    <property type="entry name" value="DHC"/>
</dbReference>
<reference evidence="21 22" key="1">
    <citation type="journal article" date="2019" name="Gigascience">
        <title>Whole-genome sequence of the oriental lung fluke Paragonimus westermani.</title>
        <authorList>
            <person name="Oey H."/>
            <person name="Zakrzewski M."/>
            <person name="Narain K."/>
            <person name="Devi K.R."/>
            <person name="Agatsuma T."/>
            <person name="Nawaratna S."/>
            <person name="Gobert G.N."/>
            <person name="Jones M.K."/>
            <person name="Ragan M.A."/>
            <person name="McManus D.P."/>
            <person name="Krause L."/>
        </authorList>
    </citation>
    <scope>NUCLEOTIDE SEQUENCE [LARGE SCALE GENOMIC DNA]</scope>
    <source>
        <strain evidence="21 22">IND2009</strain>
    </source>
</reference>
<evidence type="ECO:0000259" key="15">
    <source>
        <dbReference type="Pfam" id="PF03028"/>
    </source>
</evidence>
<gene>
    <name evidence="21" type="ORF">DEA37_0001063</name>
</gene>
<dbReference type="InterPro" id="IPR027417">
    <property type="entry name" value="P-loop_NTPase"/>
</dbReference>
<dbReference type="FunFam" id="3.10.490.20:FF:000010">
    <property type="entry name" value="Dynein heavy chain, putative"/>
    <property type="match status" value="1"/>
</dbReference>
<evidence type="ECO:0000256" key="3">
    <source>
        <dbReference type="ARBA" id="ARBA00022490"/>
    </source>
</evidence>
<keyword evidence="5" id="KW-0677">Repeat</keyword>
<dbReference type="Gene3D" id="6.10.140.1060">
    <property type="match status" value="1"/>
</dbReference>